<evidence type="ECO:0000313" key="1">
    <source>
        <dbReference type="EMBL" id="ABK77132.1"/>
    </source>
</evidence>
<keyword evidence="2" id="KW-1185">Reference proteome</keyword>
<dbReference type="HOGENOM" id="CLU_1727299_0_0_2"/>
<dbReference type="Proteomes" id="UP000000758">
    <property type="component" value="Chromosome"/>
</dbReference>
<organism evidence="1 2">
    <name type="scientific">Cenarchaeum symbiosum (strain A)</name>
    <dbReference type="NCBI Taxonomy" id="414004"/>
    <lineage>
        <taxon>Archaea</taxon>
        <taxon>Nitrososphaerota</taxon>
        <taxon>Candidatus Cenarchaeales</taxon>
        <taxon>Candidatus Cenarchaeaceae</taxon>
        <taxon>Candidatus Cenarchaeum</taxon>
    </lineage>
</organism>
<dbReference type="EMBL" id="DP000238">
    <property type="protein sequence ID" value="ABK77132.1"/>
    <property type="molecule type" value="Genomic_DNA"/>
</dbReference>
<dbReference type="KEGG" id="csy:CENSYa_0499"/>
<dbReference type="AlphaFoldDB" id="A0RUW5"/>
<dbReference type="EnsemblBacteria" id="ABK77132">
    <property type="protein sequence ID" value="ABK77132"/>
    <property type="gene ID" value="CENSYa_0499"/>
</dbReference>
<reference evidence="1 2" key="1">
    <citation type="journal article" date="2006" name="Proc. Natl. Acad. Sci. U.S.A.">
        <title>Genomic analysis of the uncultivated marine crenarchaeote Cenarchaeum symbiosum.</title>
        <authorList>
            <person name="Hallam S.J."/>
            <person name="Konstantinidis K.T."/>
            <person name="Putnam N."/>
            <person name="Schleper C."/>
            <person name="Watanabe Y."/>
            <person name="Sugahara J."/>
            <person name="Preston C."/>
            <person name="de la Torre J."/>
            <person name="Richardson P.M."/>
            <person name="DeLong E.F."/>
        </authorList>
    </citation>
    <scope>NUCLEOTIDE SEQUENCE [LARGE SCALE GENOMIC DNA]</scope>
    <source>
        <strain evidence="2">A</strain>
    </source>
</reference>
<dbReference type="PATRIC" id="fig|414004.10.peg.454"/>
<evidence type="ECO:0000313" key="2">
    <source>
        <dbReference type="Proteomes" id="UP000000758"/>
    </source>
</evidence>
<gene>
    <name evidence="1" type="ordered locus">CENSYa_0499</name>
</gene>
<accession>A0RUW5</accession>
<name>A0RUW5_CENSY</name>
<sequence>MTTWRLEQEEYYLRILDGKKNIAGYFDPDYGEIVPKEREEELIDAMWRNHDPVPGGHMMVGMVKFGIFQGDYNSDITGLEERLGDAATRISQWKEYLSGGDIPYHYVNISHTDQDMLTVTFPVRFAEPAPLGEKGLRAPLSPVLDGLQRHGLV</sequence>
<dbReference type="STRING" id="414004.CENSYa_0499"/>
<proteinExistence type="predicted"/>
<protein>
    <submittedName>
        <fullName evidence="1">Uncharacterized protein</fullName>
    </submittedName>
</protein>